<dbReference type="SUPFAM" id="SSF49464">
    <property type="entry name" value="Carboxypeptidase regulatory domain-like"/>
    <property type="match status" value="1"/>
</dbReference>
<dbReference type="InterPro" id="IPR011662">
    <property type="entry name" value="Secretin/TonB_short_N"/>
</dbReference>
<dbReference type="InterPro" id="IPR036942">
    <property type="entry name" value="Beta-barrel_TonB_sf"/>
</dbReference>
<dbReference type="InterPro" id="IPR039426">
    <property type="entry name" value="TonB-dep_rcpt-like"/>
</dbReference>
<dbReference type="InterPro" id="IPR012910">
    <property type="entry name" value="Plug_dom"/>
</dbReference>
<evidence type="ECO:0000256" key="4">
    <source>
        <dbReference type="ARBA" id="ARBA00022692"/>
    </source>
</evidence>
<keyword evidence="4 7" id="KW-0812">Transmembrane</keyword>
<dbReference type="InterPro" id="IPR023997">
    <property type="entry name" value="TonB-dep_OMP_SusC/RagA_CS"/>
</dbReference>
<dbReference type="EMBL" id="RAPN01000001">
    <property type="protein sequence ID" value="RKD90234.1"/>
    <property type="molecule type" value="Genomic_DNA"/>
</dbReference>
<dbReference type="Gene3D" id="2.60.40.1120">
    <property type="entry name" value="Carboxypeptidase-like, regulatory domain"/>
    <property type="match status" value="1"/>
</dbReference>
<dbReference type="NCBIfam" id="TIGR04056">
    <property type="entry name" value="OMP_RagA_SusC"/>
    <property type="match status" value="1"/>
</dbReference>
<dbReference type="SMART" id="SM00965">
    <property type="entry name" value="STN"/>
    <property type="match status" value="1"/>
</dbReference>
<evidence type="ECO:0000313" key="10">
    <source>
        <dbReference type="Proteomes" id="UP000283387"/>
    </source>
</evidence>
<sequence>MKKKCKPISQGGIPLWIRKTLLLMKFTCLLVLLTVFQSFAVKTAAQGTQISVDMKNTTMENIFQTIEEESSYYFLYSRSVIDVTRKADLKVDNANIQQVLEQLFNGTDINYKIEGRQIVLTKDNETGSQQVLTVTGTVTDVNGLGLPGVTVVVKGTTNGMVTDFDGNYTLSNVAGDAILVFSFVGMQTQEVPVAGKSSISVVLEEETIGIEEVVAVGYGSMKKSDLTGSISSVSAERIASVGTSSVMGALQGASAGVDITTNSTRPGAGFSIQVRGQNSLNSGDPLYVVDGIIVDDIDFLNPSDIEKIDVLKDASSTAIYGSRGSNGVVIVQTKGASAAKSKLSISYDGYYGVREITRIPDFMDGREWTDFRTSRYYTWDETNQTYTLTSSNKTAVTQNSTIVNQALYDQKYTDWLGLGTKNGSQQNHYVNISGMAQDISYNIGAGYQKEEGNFLEEKMDKYVFKGSINHKASKYFSTGANFTMSHQIVNTGSQYGYRDLMRMPVVLPAYDEEGNLIEQPGIKASINGDGNFTSSANPLIEIQSGSHETRRFDILGSAFVEVRPIEGLSIKSTFSPRFNRTRIGYYYEANSNRSVSQAENDNQESFDWTWDNVVNYNRRFNVDHNLNFTFIQSAYKTRYEYLSIYAEDFAYDSGWYNMLGGTIGTGNSESGYSQTSMLSFAARANYDYAGKYMVTGTVRYDGSSKLADKWAAFPSAALGWRVSEEPFMQDVRWLSNLKARLSFGYSGNNNISAYSTMQTPNTDSTVYYDFDGTVVSGFGVGSPVNTALTWERTREWNFGFDFGLFNNKVNGAVDLYDKLSDGLLMSRTLTIESGVDDMTDNIGSVNNRGIEITVNTVNIENTDWRWTTSFTFASNRNAIRSLYGKKEDVVNEARFIDEPINVIYDYKVNGVYNYADWSAMSSDERSAMGADRPGYARAIDTDKDGEMTTDDKVILGSIDPSWTGSVTSTLSYKKLDLSFNIYTRQGVFVNDRFLQEFGPSANSQRGRPKVNMDYYVPGGVPRADWSTFDIDDSGQPWMTWTTSEENADAKMPLYGYTGNFYGSNGSYQDASFVKVRNITLGYTFDKTLISKAHLSYARIYLNILNPFTFTDYVGWDPEYATTTLQNGNGPSTVTYQVGLNLKF</sequence>
<comment type="subcellular location">
    <subcellularLocation>
        <location evidence="1 7">Cell outer membrane</location>
        <topology evidence="1 7">Multi-pass membrane protein</topology>
    </subcellularLocation>
</comment>
<evidence type="ECO:0000313" key="9">
    <source>
        <dbReference type="EMBL" id="RKD90234.1"/>
    </source>
</evidence>
<comment type="caution">
    <text evidence="9">The sequence shown here is derived from an EMBL/GenBank/DDBJ whole genome shotgun (WGS) entry which is preliminary data.</text>
</comment>
<dbReference type="SUPFAM" id="SSF56935">
    <property type="entry name" value="Porins"/>
    <property type="match status" value="1"/>
</dbReference>
<dbReference type="AlphaFoldDB" id="A0A419W450"/>
<dbReference type="Pfam" id="PF07715">
    <property type="entry name" value="Plug"/>
    <property type="match status" value="1"/>
</dbReference>
<evidence type="ECO:0000256" key="2">
    <source>
        <dbReference type="ARBA" id="ARBA00022448"/>
    </source>
</evidence>
<reference evidence="9 10" key="1">
    <citation type="submission" date="2018-09" db="EMBL/GenBank/DDBJ databases">
        <title>Genomic Encyclopedia of Archaeal and Bacterial Type Strains, Phase II (KMG-II): from individual species to whole genera.</title>
        <authorList>
            <person name="Goeker M."/>
        </authorList>
    </citation>
    <scope>NUCLEOTIDE SEQUENCE [LARGE SCALE GENOMIC DNA]</scope>
    <source>
        <strain evidence="9 10">DSM 27148</strain>
    </source>
</reference>
<accession>A0A419W450</accession>
<keyword evidence="3 7" id="KW-1134">Transmembrane beta strand</keyword>
<comment type="similarity">
    <text evidence="7">Belongs to the TonB-dependent receptor family.</text>
</comment>
<dbReference type="Gene3D" id="2.170.130.10">
    <property type="entry name" value="TonB-dependent receptor, plug domain"/>
    <property type="match status" value="1"/>
</dbReference>
<name>A0A419W450_9BACT</name>
<keyword evidence="5 7" id="KW-0472">Membrane</keyword>
<dbReference type="Proteomes" id="UP000283387">
    <property type="component" value="Unassembled WGS sequence"/>
</dbReference>
<dbReference type="NCBIfam" id="TIGR04057">
    <property type="entry name" value="SusC_RagA_signa"/>
    <property type="match status" value="1"/>
</dbReference>
<organism evidence="9 10">
    <name type="scientific">Mangrovibacterium diazotrophicum</name>
    <dbReference type="NCBI Taxonomy" id="1261403"/>
    <lineage>
        <taxon>Bacteria</taxon>
        <taxon>Pseudomonadati</taxon>
        <taxon>Bacteroidota</taxon>
        <taxon>Bacteroidia</taxon>
        <taxon>Marinilabiliales</taxon>
        <taxon>Prolixibacteraceae</taxon>
        <taxon>Mangrovibacterium</taxon>
    </lineage>
</organism>
<proteinExistence type="inferred from homology"/>
<feature type="domain" description="Secretin/TonB short N-terminal" evidence="8">
    <location>
        <begin position="72"/>
        <end position="123"/>
    </location>
</feature>
<keyword evidence="6 7" id="KW-0998">Cell outer membrane</keyword>
<dbReference type="InterPro" id="IPR037066">
    <property type="entry name" value="Plug_dom_sf"/>
</dbReference>
<evidence type="ECO:0000256" key="5">
    <source>
        <dbReference type="ARBA" id="ARBA00023136"/>
    </source>
</evidence>
<dbReference type="InterPro" id="IPR023996">
    <property type="entry name" value="TonB-dep_OMP_SusC/RagA"/>
</dbReference>
<dbReference type="Gene3D" id="2.40.170.20">
    <property type="entry name" value="TonB-dependent receptor, beta-barrel domain"/>
    <property type="match status" value="1"/>
</dbReference>
<evidence type="ECO:0000256" key="3">
    <source>
        <dbReference type="ARBA" id="ARBA00022452"/>
    </source>
</evidence>
<dbReference type="GO" id="GO:0009279">
    <property type="term" value="C:cell outer membrane"/>
    <property type="evidence" value="ECO:0007669"/>
    <property type="project" value="UniProtKB-SubCell"/>
</dbReference>
<evidence type="ECO:0000256" key="6">
    <source>
        <dbReference type="ARBA" id="ARBA00023237"/>
    </source>
</evidence>
<evidence type="ECO:0000256" key="1">
    <source>
        <dbReference type="ARBA" id="ARBA00004571"/>
    </source>
</evidence>
<dbReference type="InterPro" id="IPR008969">
    <property type="entry name" value="CarboxyPept-like_regulatory"/>
</dbReference>
<dbReference type="OrthoDB" id="9768177at2"/>
<keyword evidence="2 7" id="KW-0813">Transport</keyword>
<gene>
    <name evidence="9" type="ORF">BC643_0570</name>
</gene>
<dbReference type="Pfam" id="PF13715">
    <property type="entry name" value="CarbopepD_reg_2"/>
    <property type="match status" value="1"/>
</dbReference>
<protein>
    <submittedName>
        <fullName evidence="9">TonB-linked SusC/RagA family outer membrane protein</fullName>
    </submittedName>
</protein>
<evidence type="ECO:0000259" key="8">
    <source>
        <dbReference type="SMART" id="SM00965"/>
    </source>
</evidence>
<dbReference type="Pfam" id="PF07660">
    <property type="entry name" value="STN"/>
    <property type="match status" value="1"/>
</dbReference>
<dbReference type="PROSITE" id="PS52016">
    <property type="entry name" value="TONB_DEPENDENT_REC_3"/>
    <property type="match status" value="1"/>
</dbReference>
<evidence type="ECO:0000256" key="7">
    <source>
        <dbReference type="PROSITE-ProRule" id="PRU01360"/>
    </source>
</evidence>
<keyword evidence="10" id="KW-1185">Reference proteome</keyword>